<evidence type="ECO:0000256" key="1">
    <source>
        <dbReference type="SAM" id="MobiDB-lite"/>
    </source>
</evidence>
<feature type="compositionally biased region" description="Low complexity" evidence="1">
    <location>
        <begin position="72"/>
        <end position="82"/>
    </location>
</feature>
<dbReference type="PANTHER" id="PTHR12785:SF6">
    <property type="entry name" value="SPLICING FACTOR 3B SUBUNIT 2"/>
    <property type="match status" value="1"/>
</dbReference>
<feature type="compositionally biased region" description="Polar residues" evidence="1">
    <location>
        <begin position="309"/>
        <end position="319"/>
    </location>
</feature>
<feature type="compositionally biased region" description="Gly residues" evidence="1">
    <location>
        <begin position="56"/>
        <end position="71"/>
    </location>
</feature>
<evidence type="ECO:0000259" key="2">
    <source>
        <dbReference type="SMART" id="SM00581"/>
    </source>
</evidence>
<dbReference type="Pfam" id="PF04037">
    <property type="entry name" value="DUF382"/>
    <property type="match status" value="1"/>
</dbReference>
<feature type="region of interest" description="Disordered" evidence="1">
    <location>
        <begin position="337"/>
        <end position="401"/>
    </location>
</feature>
<evidence type="ECO:0000313" key="3">
    <source>
        <dbReference type="EMBL" id="KAJ1614515.1"/>
    </source>
</evidence>
<protein>
    <submittedName>
        <fullName evidence="3">Cus1p U2 snRNP protein</fullName>
    </submittedName>
</protein>
<dbReference type="InterPro" id="IPR052584">
    <property type="entry name" value="U2_snRNP_Complex_Component"/>
</dbReference>
<comment type="caution">
    <text evidence="3">The sequence shown here is derived from an EMBL/GenBank/DDBJ whole genome shotgun (WGS) entry which is preliminary data.</text>
</comment>
<organism evidence="3 4">
    <name type="scientific">Cryptosporidium canis</name>
    <dbReference type="NCBI Taxonomy" id="195482"/>
    <lineage>
        <taxon>Eukaryota</taxon>
        <taxon>Sar</taxon>
        <taxon>Alveolata</taxon>
        <taxon>Apicomplexa</taxon>
        <taxon>Conoidasida</taxon>
        <taxon>Coccidia</taxon>
        <taxon>Eucoccidiorida</taxon>
        <taxon>Eimeriorina</taxon>
        <taxon>Cryptosporidiidae</taxon>
        <taxon>Cryptosporidium</taxon>
    </lineage>
</organism>
<dbReference type="Pfam" id="PF04046">
    <property type="entry name" value="PSP"/>
    <property type="match status" value="1"/>
</dbReference>
<dbReference type="Proteomes" id="UP001071777">
    <property type="component" value="Unassembled WGS sequence"/>
</dbReference>
<feature type="compositionally biased region" description="Basic and acidic residues" evidence="1">
    <location>
        <begin position="337"/>
        <end position="348"/>
    </location>
</feature>
<feature type="region of interest" description="Disordered" evidence="1">
    <location>
        <begin position="297"/>
        <end position="319"/>
    </location>
</feature>
<proteinExistence type="predicted"/>
<feature type="region of interest" description="Disordered" evidence="1">
    <location>
        <begin position="54"/>
        <end position="119"/>
    </location>
</feature>
<dbReference type="SMART" id="SM00581">
    <property type="entry name" value="PSP"/>
    <property type="match status" value="1"/>
</dbReference>
<keyword evidence="4" id="KW-1185">Reference proteome</keyword>
<reference evidence="3" key="1">
    <citation type="submission" date="2022-10" db="EMBL/GenBank/DDBJ databases">
        <title>Adaptive evolution leads to modifications in subtelomeric GC content in a zoonotic Cryptosporidium species.</title>
        <authorList>
            <person name="Li J."/>
            <person name="Feng Y."/>
            <person name="Xiao L."/>
        </authorList>
    </citation>
    <scope>NUCLEOTIDE SEQUENCE</scope>
    <source>
        <strain evidence="3">25894</strain>
    </source>
</reference>
<sequence length="442" mass="47487">MALESKKVAQTDDLDEDEVTFEIQENEELKRMFGESCAYLIGLDHVDNTVSEHGVVDGGGGGGGGGAGGAGEAEAARGVAGDAEQEQWGGGEADGKGAQGEDEASGARGDLGHDGGGSGVPGVFEGLPGVCEGSFTLELQEEVSPGTKIAEIRALLLEEESKMTTKQKQRRKIRPKLNRMGIDYQVLHDAFFIHSTKPCLTQFGELYYEGKEFEFRYKNIRPGRLSQRLKDALGMQPNWPPPWLVRMQKYGPPPSYPYLRVPGVNSQIPSGCEFGFRPGEWGKPPLDEQGKPIWGLLPPLDDEAPAYSDHQNLSKTSNPALINSNLEYWGEVEHDQYDDPVESDHQDKQCSGQGAGSANLATGGGLVPATSPTGQAPGGNGDPHIPEGPSKPLTPAQGSVAVPPAIANPFMFSQNSKPLYTVLEQRDIEMDSSIFPSSFTYK</sequence>
<gene>
    <name evidence="3" type="ORF">OJ252_597</name>
</gene>
<dbReference type="InterPro" id="IPR006568">
    <property type="entry name" value="PSP_pro-rich"/>
</dbReference>
<evidence type="ECO:0000313" key="4">
    <source>
        <dbReference type="Proteomes" id="UP001071777"/>
    </source>
</evidence>
<feature type="domain" description="PSP proline-rich" evidence="2">
    <location>
        <begin position="217"/>
        <end position="270"/>
    </location>
</feature>
<dbReference type="PANTHER" id="PTHR12785">
    <property type="entry name" value="SPLICING FACTOR 3B"/>
    <property type="match status" value="1"/>
</dbReference>
<dbReference type="InterPro" id="IPR007180">
    <property type="entry name" value="DUF382"/>
</dbReference>
<name>A0ABQ8PAI5_9CRYT</name>
<dbReference type="EMBL" id="JAPCXB010000020">
    <property type="protein sequence ID" value="KAJ1614515.1"/>
    <property type="molecule type" value="Genomic_DNA"/>
</dbReference>
<accession>A0ABQ8PAI5</accession>